<organism evidence="1 2">
    <name type="scientific">Persea americana</name>
    <name type="common">Avocado</name>
    <dbReference type="NCBI Taxonomy" id="3435"/>
    <lineage>
        <taxon>Eukaryota</taxon>
        <taxon>Viridiplantae</taxon>
        <taxon>Streptophyta</taxon>
        <taxon>Embryophyta</taxon>
        <taxon>Tracheophyta</taxon>
        <taxon>Spermatophyta</taxon>
        <taxon>Magnoliopsida</taxon>
        <taxon>Magnoliidae</taxon>
        <taxon>Laurales</taxon>
        <taxon>Lauraceae</taxon>
        <taxon>Persea</taxon>
    </lineage>
</organism>
<proteinExistence type="predicted"/>
<reference evidence="1 2" key="1">
    <citation type="journal article" date="2022" name="Hortic Res">
        <title>A haplotype resolved chromosomal level avocado genome allows analysis of novel avocado genes.</title>
        <authorList>
            <person name="Nath O."/>
            <person name="Fletcher S.J."/>
            <person name="Hayward A."/>
            <person name="Shaw L.M."/>
            <person name="Masouleh A.K."/>
            <person name="Furtado A."/>
            <person name="Henry R.J."/>
            <person name="Mitter N."/>
        </authorList>
    </citation>
    <scope>NUCLEOTIDE SEQUENCE [LARGE SCALE GENOMIC DNA]</scope>
    <source>
        <strain evidence="2">cv. Hass</strain>
    </source>
</reference>
<sequence>MRGERRQAAGDDVGGGGDDDAMATLLPKDLNPALVLTVDPTGQGDFTTIQAAVDASPDNAVGRTVIRIAAASYWEKVKVSVSKTNLTFQGQGLMNTIIARDDTAGNPNDTYSSASVAVDGYGFRAYNISFRNAAPPPSPGDEGKQAVALRIGGDAAAFFCCGFYGAQDTLLDDRGRHYFKDCFIEGSIDFIFGHARSLYEDCKIHLIAEEVPGRITGSITAQERKSIADKAGFSFLNCTISGTGQVWLGRALSAYPLVVFIRTFMPANIAPAGWDDLDQHNRDATIFFGEYECQGPGANNSSRVGYYKGLNHTEAAPFMNISFIDGTSVPLSRSHPSLSAITRYLKKGRYSQRVGTGAPVNLTAVLEYLAAELLQKCQVGIERLDAAEARAAEWVVERDELRASSASQDATLAELTAKNAGLVLDLGESKVKVERLKDELEDEKEQNQHLSSEVDDLRIAVKRLEDELEDAKGTNRRLLSQRNQAQGSLETALREKAAEIESALAKQEARLKEEFLAEHDSVMEEVVGKLSADYKAQLPGIRDRAWELGWKAALHKAGVPEDSPLFLDAPSFSCSDPGLAAVSQVSSDPSSQSCPEANAAPGAPQEALAASADPEGCQVAAVVEVPPEAAVVVPEDAPTAPEASAAEVPPEIDCNVEAAAL</sequence>
<evidence type="ECO:0000313" key="1">
    <source>
        <dbReference type="EMBL" id="KAJ8622803.1"/>
    </source>
</evidence>
<dbReference type="Proteomes" id="UP001234297">
    <property type="component" value="Chromosome 10"/>
</dbReference>
<name>A0ACC2KP19_PERAE</name>
<accession>A0ACC2KP19</accession>
<dbReference type="EMBL" id="CM056818">
    <property type="protein sequence ID" value="KAJ8622803.1"/>
    <property type="molecule type" value="Genomic_DNA"/>
</dbReference>
<evidence type="ECO:0000313" key="2">
    <source>
        <dbReference type="Proteomes" id="UP001234297"/>
    </source>
</evidence>
<keyword evidence="2" id="KW-1185">Reference proteome</keyword>
<comment type="caution">
    <text evidence="1">The sequence shown here is derived from an EMBL/GenBank/DDBJ whole genome shotgun (WGS) entry which is preliminary data.</text>
</comment>
<protein>
    <submittedName>
        <fullName evidence="1">Uncharacterized protein</fullName>
    </submittedName>
</protein>
<gene>
    <name evidence="1" type="ORF">MRB53_031332</name>
</gene>